<dbReference type="Proteomes" id="UP001162501">
    <property type="component" value="Chromosome 24"/>
</dbReference>
<dbReference type="EMBL" id="OX596108">
    <property type="protein sequence ID" value="CAN0257271.1"/>
    <property type="molecule type" value="Genomic_DNA"/>
</dbReference>
<evidence type="ECO:0000313" key="2">
    <source>
        <dbReference type="Proteomes" id="UP001162501"/>
    </source>
</evidence>
<name>A0AC59Z5X7_RANTA</name>
<gene>
    <name evidence="1" type="ORF">MRATA1EN22A_LOCUS14459</name>
</gene>
<protein>
    <submittedName>
        <fullName evidence="1">Uncharacterized protein</fullName>
    </submittedName>
</protein>
<evidence type="ECO:0000313" key="1">
    <source>
        <dbReference type="EMBL" id="CAN0257271.1"/>
    </source>
</evidence>
<reference evidence="1" key="2">
    <citation type="submission" date="2025-03" db="EMBL/GenBank/DDBJ databases">
        <authorList>
            <consortium name="ELIXIR-Norway"/>
            <consortium name="Elixir Norway"/>
        </authorList>
    </citation>
    <scope>NUCLEOTIDE SEQUENCE</scope>
</reference>
<organism evidence="1 2">
    <name type="scientific">Rangifer tarandus platyrhynchus</name>
    <name type="common">Svalbard reindeer</name>
    <dbReference type="NCBI Taxonomy" id="3082113"/>
    <lineage>
        <taxon>Eukaryota</taxon>
        <taxon>Metazoa</taxon>
        <taxon>Chordata</taxon>
        <taxon>Craniata</taxon>
        <taxon>Vertebrata</taxon>
        <taxon>Euteleostomi</taxon>
        <taxon>Mammalia</taxon>
        <taxon>Eutheria</taxon>
        <taxon>Laurasiatheria</taxon>
        <taxon>Artiodactyla</taxon>
        <taxon>Ruminantia</taxon>
        <taxon>Pecora</taxon>
        <taxon>Cervidae</taxon>
        <taxon>Odocoileinae</taxon>
        <taxon>Rangifer</taxon>
    </lineage>
</organism>
<proteinExistence type="predicted"/>
<reference evidence="1" key="1">
    <citation type="submission" date="2023-05" db="EMBL/GenBank/DDBJ databases">
        <authorList>
            <consortium name="ELIXIR-Norway"/>
        </authorList>
    </citation>
    <scope>NUCLEOTIDE SEQUENCE</scope>
</reference>
<accession>A0AC59Z5X7</accession>
<sequence length="196" mass="20554">MRAESGPAPVHSCPGDVTGHAPGVSEGAGPAPRGGGEALWALGTRWRPQVLAGQALTSELCSATSETHKCPEKQDSTPSAEEGKELQKGSAPGWSVPVTVETRAPGDGDEGPGARDPRPRPALRRSHFSEKPVHRGEEQAPHTATRELPARAADPGQRSRCEDHRGWRTGMGCPSGASLQSWQELAITPKASGSRP</sequence>